<protein>
    <submittedName>
        <fullName evidence="5">NUT family member 1</fullName>
    </submittedName>
</protein>
<dbReference type="OrthoDB" id="9836538at2759"/>
<dbReference type="Pfam" id="PF12881">
    <property type="entry name" value="NUT"/>
    <property type="match status" value="2"/>
</dbReference>
<dbReference type="PANTHER" id="PTHR22879:SF13">
    <property type="entry name" value="NUT FAMILY MEMBER 1"/>
    <property type="match status" value="1"/>
</dbReference>
<feature type="compositionally biased region" description="Polar residues" evidence="2">
    <location>
        <begin position="471"/>
        <end position="481"/>
    </location>
</feature>
<evidence type="ECO:0000256" key="1">
    <source>
        <dbReference type="ARBA" id="ARBA00010586"/>
    </source>
</evidence>
<feature type="region of interest" description="Disordered" evidence="2">
    <location>
        <begin position="559"/>
        <end position="592"/>
    </location>
</feature>
<feature type="compositionally biased region" description="Polar residues" evidence="2">
    <location>
        <begin position="929"/>
        <end position="944"/>
    </location>
</feature>
<feature type="region of interest" description="Disordered" evidence="2">
    <location>
        <begin position="1"/>
        <end position="59"/>
    </location>
</feature>
<keyword evidence="4" id="KW-1185">Reference proteome</keyword>
<dbReference type="AlphaFoldDB" id="A0A9B0SWY5"/>
<sequence length="1106" mass="118494">MASEGASPLSGPERTMKTGTSMASFPALPFPPPAPGPPDQQPWEPSPQPTIPSSCSPGSPLVLSAFPNPLLMTGDGVPGPSGAGAGKVIVQVKAEGGQEEPPQTQNFILTQNALNWIASGAPASNVKTILPAQAVGVNQEGPPGLSSQVLQPAAQLAPIVPLEKTWPGPHGVPGEGSPVAAQSKSSLNDLSYTSKGVYENFRRWQCYKALARRHLPQSPDAEALSCFLIPVLRSLARLKPTMTLEEGLPRALQEWEHTSNFDRMIFYEMAEKFMEFEAEEEMQIQNTQLMNESQCLPPAAPLKLDPPAPPSPEVCQQPVYIPKKAASKTRAPRRRQRKSQRTRVPEAPKEIPPEAVQEYASILEGLLESHAVTMEPDGNQEEPQQEEDGMYPDPGLLSYIDELCSQEGFVSKVEAVIHPRFLKDLLSPQQHRDPLALSEELEQEEGLTLAQLVQKRLTALEEDVEAPANCSGVQSDLSPSISDEDEDGGGQLRPSPGPRIPGGIICPGKAASPGKQARERHGGSEQALSGPRGSHKDGDTLPSLSSWSLQLDLKVPQGTREPLGAESRGGSEQVPSPISPHQDGILGGTMSPEHSLVADRTAEAPPFCWQEDLQLEGAPCLDVGLAEPAPLQSQELENQILELQTEQMVAFGVFQGKEHLALSQEGSAEAMWGDDSGPVMTQSYDQDPSPGSAGDRDEVPLSPGLWLSSEMDEVGLDLPFQIEVIENFQDGDCVTEYQGGCEALGSGSNICPCLGEVSSPGNVGISALPCGGTNATATSEERNSSSLPRPLGASSPDLRPKENSEHNPETTQDPSDLWTEGFSPLLESGIDVPTLESFKETLLPAYQGNTCILEGQDAISFPDKGSGGQSISLLLAPTEHISILYIGNDHDFELGEILEDNCPSNFNSYDPQGEDLSKPKDLTPLPRTPKSTSPQQDLGSTSPRWRTKDALVLRETPPVSEETCSSTDGASKKQEEEEDEEEDEEDEELSNFAYLLASKLSLSPRGLPLSSRPTSGLPAIGGQGVKTALYSLSAEVGRLGPPSHPAAKSGKRVLAGGPPSTKKKPHSGAVPEEKSSAGGVARLPQPRKRRRDSFVTGRRKKRRRNQ</sequence>
<dbReference type="GeneID" id="102811272"/>
<evidence type="ECO:0000313" key="4">
    <source>
        <dbReference type="Proteomes" id="UP000504623"/>
    </source>
</evidence>
<dbReference type="InterPro" id="IPR024309">
    <property type="entry name" value="NUT_N"/>
</dbReference>
<comment type="similarity">
    <text evidence="1">Belongs to the NUT family.</text>
</comment>
<feature type="compositionally biased region" description="Low complexity" evidence="2">
    <location>
        <begin position="1003"/>
        <end position="1013"/>
    </location>
</feature>
<feature type="compositionally biased region" description="Pro residues" evidence="2">
    <location>
        <begin position="28"/>
        <end position="50"/>
    </location>
</feature>
<accession>A0A9B0SWY5</accession>
<feature type="region of interest" description="Disordered" evidence="2">
    <location>
        <begin position="465"/>
        <end position="544"/>
    </location>
</feature>
<feature type="region of interest" description="Disordered" evidence="2">
    <location>
        <begin position="1003"/>
        <end position="1022"/>
    </location>
</feature>
<evidence type="ECO:0000259" key="3">
    <source>
        <dbReference type="Pfam" id="PF12881"/>
    </source>
</evidence>
<feature type="region of interest" description="Disordered" evidence="2">
    <location>
        <begin position="665"/>
        <end position="703"/>
    </location>
</feature>
<dbReference type="Proteomes" id="UP000504623">
    <property type="component" value="Unplaced"/>
</dbReference>
<feature type="region of interest" description="Disordered" evidence="2">
    <location>
        <begin position="1036"/>
        <end position="1106"/>
    </location>
</feature>
<feature type="compositionally biased region" description="Pro residues" evidence="2">
    <location>
        <begin position="298"/>
        <end position="312"/>
    </location>
</feature>
<reference evidence="5" key="1">
    <citation type="submission" date="2025-08" db="UniProtKB">
        <authorList>
            <consortium name="RefSeq"/>
        </authorList>
    </citation>
    <scope>IDENTIFICATION</scope>
    <source>
        <tissue evidence="5">Spleen</tissue>
    </source>
</reference>
<dbReference type="RefSeq" id="XP_006831971.1">
    <property type="nucleotide sequence ID" value="XM_006831908.1"/>
</dbReference>
<dbReference type="PANTHER" id="PTHR22879">
    <property type="entry name" value="NUT FAMILY MEMBER 1"/>
    <property type="match status" value="1"/>
</dbReference>
<dbReference type="InterPro" id="IPR024310">
    <property type="entry name" value="NUT"/>
</dbReference>
<feature type="compositionally biased region" description="Basic residues" evidence="2">
    <location>
        <begin position="325"/>
        <end position="341"/>
    </location>
</feature>
<feature type="region of interest" description="Disordered" evidence="2">
    <location>
        <begin position="905"/>
        <end position="990"/>
    </location>
</feature>
<feature type="domain" description="Nuclear Testis protein N-terminal" evidence="3">
    <location>
        <begin position="15"/>
        <end position="531"/>
    </location>
</feature>
<feature type="region of interest" description="Disordered" evidence="2">
    <location>
        <begin position="773"/>
        <end position="822"/>
    </location>
</feature>
<feature type="compositionally biased region" description="Acidic residues" evidence="2">
    <location>
        <begin position="976"/>
        <end position="989"/>
    </location>
</feature>
<feature type="compositionally biased region" description="Basic residues" evidence="2">
    <location>
        <begin position="1085"/>
        <end position="1106"/>
    </location>
</feature>
<organism evidence="4 5">
    <name type="scientific">Chrysochloris asiatica</name>
    <name type="common">Cape golden mole</name>
    <dbReference type="NCBI Taxonomy" id="185453"/>
    <lineage>
        <taxon>Eukaryota</taxon>
        <taxon>Metazoa</taxon>
        <taxon>Chordata</taxon>
        <taxon>Craniata</taxon>
        <taxon>Vertebrata</taxon>
        <taxon>Euteleostomi</taxon>
        <taxon>Mammalia</taxon>
        <taxon>Eutheria</taxon>
        <taxon>Afrotheria</taxon>
        <taxon>Chrysochloridae</taxon>
        <taxon>Chrysochlorinae</taxon>
        <taxon>Chrysochloris</taxon>
    </lineage>
</organism>
<feature type="compositionally biased region" description="Basic and acidic residues" evidence="2">
    <location>
        <begin position="798"/>
        <end position="808"/>
    </location>
</feature>
<evidence type="ECO:0000313" key="5">
    <source>
        <dbReference type="RefSeq" id="XP_006831971.1"/>
    </source>
</evidence>
<feature type="domain" description="Nuclear Testis protein N-terminal" evidence="3">
    <location>
        <begin position="897"/>
        <end position="1103"/>
    </location>
</feature>
<evidence type="ECO:0000256" key="2">
    <source>
        <dbReference type="SAM" id="MobiDB-lite"/>
    </source>
</evidence>
<proteinExistence type="inferred from homology"/>
<feature type="region of interest" description="Disordered" evidence="2">
    <location>
        <begin position="166"/>
        <end position="185"/>
    </location>
</feature>
<feature type="region of interest" description="Disordered" evidence="2">
    <location>
        <begin position="297"/>
        <end position="351"/>
    </location>
</feature>
<name>A0A9B0SWY5_CHRAS</name>
<dbReference type="CTD" id="256646"/>
<gene>
    <name evidence="5" type="primary">NUTM1</name>
</gene>